<proteinExistence type="predicted"/>
<name>A0AAF3FH20_9BILA</name>
<dbReference type="WBParaSite" id="MBELARI_LOCUS6132">
    <property type="protein sequence ID" value="MBELARI_LOCUS6132"/>
    <property type="gene ID" value="MBELARI_LOCUS6132"/>
</dbReference>
<protein>
    <submittedName>
        <fullName evidence="4">Uncharacterized protein</fullName>
    </submittedName>
</protein>
<evidence type="ECO:0000256" key="2">
    <source>
        <dbReference type="SAM" id="Phobius"/>
    </source>
</evidence>
<organism evidence="3 4">
    <name type="scientific">Mesorhabditis belari</name>
    <dbReference type="NCBI Taxonomy" id="2138241"/>
    <lineage>
        <taxon>Eukaryota</taxon>
        <taxon>Metazoa</taxon>
        <taxon>Ecdysozoa</taxon>
        <taxon>Nematoda</taxon>
        <taxon>Chromadorea</taxon>
        <taxon>Rhabditida</taxon>
        <taxon>Rhabditina</taxon>
        <taxon>Rhabditomorpha</taxon>
        <taxon>Rhabditoidea</taxon>
        <taxon>Rhabditidae</taxon>
        <taxon>Mesorhabditinae</taxon>
        <taxon>Mesorhabditis</taxon>
    </lineage>
</organism>
<dbReference type="Proteomes" id="UP000887575">
    <property type="component" value="Unassembled WGS sequence"/>
</dbReference>
<evidence type="ECO:0000313" key="4">
    <source>
        <dbReference type="WBParaSite" id="MBELARI_LOCUS6132"/>
    </source>
</evidence>
<feature type="compositionally biased region" description="Basic and acidic residues" evidence="1">
    <location>
        <begin position="186"/>
        <end position="204"/>
    </location>
</feature>
<dbReference type="AlphaFoldDB" id="A0AAF3FH20"/>
<evidence type="ECO:0000256" key="1">
    <source>
        <dbReference type="SAM" id="MobiDB-lite"/>
    </source>
</evidence>
<feature type="region of interest" description="Disordered" evidence="1">
    <location>
        <begin position="41"/>
        <end position="228"/>
    </location>
</feature>
<keyword evidence="2" id="KW-1133">Transmembrane helix</keyword>
<feature type="transmembrane region" description="Helical" evidence="2">
    <location>
        <begin position="20"/>
        <end position="38"/>
    </location>
</feature>
<feature type="compositionally biased region" description="Basic and acidic residues" evidence="1">
    <location>
        <begin position="118"/>
        <end position="157"/>
    </location>
</feature>
<feature type="compositionally biased region" description="Polar residues" evidence="1">
    <location>
        <begin position="217"/>
        <end position="228"/>
    </location>
</feature>
<keyword evidence="3" id="KW-1185">Reference proteome</keyword>
<keyword evidence="2" id="KW-0472">Membrane</keyword>
<keyword evidence="2" id="KW-0812">Transmembrane</keyword>
<feature type="compositionally biased region" description="Basic and acidic residues" evidence="1">
    <location>
        <begin position="83"/>
        <end position="97"/>
    </location>
</feature>
<reference evidence="4" key="1">
    <citation type="submission" date="2024-02" db="UniProtKB">
        <authorList>
            <consortium name="WormBaseParasite"/>
        </authorList>
    </citation>
    <scope>IDENTIFICATION</scope>
</reference>
<sequence length="228" mass="24817">MFYSFYIQTTMIDVILQLQLLGFFVTLVMSASMLLICGGKKKKTEPAPVRAKRIKSTIGRVDHKNPPPGKVNQEVKAPQNEKPAGDKEKEPRSEKAEGTGSQKNVEEKEKTTNTPLGPKKDIGKDVKASAKEQERPQSAKPVEKTKEQSSGGGDEHQQLVSNPYCTQVTDEFPTIEGAEGAVPPPAEEKDKKAEQAKESKEGAKKPGTGKRAKDKAGTTQQTQGSDEK</sequence>
<feature type="compositionally biased region" description="Polar residues" evidence="1">
    <location>
        <begin position="158"/>
        <end position="169"/>
    </location>
</feature>
<accession>A0AAF3FH20</accession>
<evidence type="ECO:0000313" key="3">
    <source>
        <dbReference type="Proteomes" id="UP000887575"/>
    </source>
</evidence>